<sequence length="61" mass="6272">MRVKLLRSLGGHPANTVVDRDQAAAEWLLATGNAVAADDAEAETSAAPRARRSSRSATPGG</sequence>
<protein>
    <submittedName>
        <fullName evidence="2">Uncharacterized protein</fullName>
    </submittedName>
</protein>
<dbReference type="RefSeq" id="WP_345387576.1">
    <property type="nucleotide sequence ID" value="NZ_BAABHG010000002.1"/>
</dbReference>
<feature type="compositionally biased region" description="Low complexity" evidence="1">
    <location>
        <begin position="36"/>
        <end position="48"/>
    </location>
</feature>
<evidence type="ECO:0000313" key="3">
    <source>
        <dbReference type="Proteomes" id="UP001597419"/>
    </source>
</evidence>
<reference evidence="3" key="1">
    <citation type="journal article" date="2019" name="Int. J. Syst. Evol. Microbiol.">
        <title>The Global Catalogue of Microorganisms (GCM) 10K type strain sequencing project: providing services to taxonomists for standard genome sequencing and annotation.</title>
        <authorList>
            <consortium name="The Broad Institute Genomics Platform"/>
            <consortium name="The Broad Institute Genome Sequencing Center for Infectious Disease"/>
            <person name="Wu L."/>
            <person name="Ma J."/>
        </authorList>
    </citation>
    <scope>NUCLEOTIDE SEQUENCE [LARGE SCALE GENOMIC DNA]</scope>
    <source>
        <strain evidence="3">CGMCC 4.7643</strain>
    </source>
</reference>
<keyword evidence="3" id="KW-1185">Reference proteome</keyword>
<evidence type="ECO:0000256" key="1">
    <source>
        <dbReference type="SAM" id="MobiDB-lite"/>
    </source>
</evidence>
<evidence type="ECO:0000313" key="2">
    <source>
        <dbReference type="EMBL" id="MFD2458670.1"/>
    </source>
</evidence>
<organism evidence="2 3">
    <name type="scientific">Amycolatopsis samaneae</name>
    <dbReference type="NCBI Taxonomy" id="664691"/>
    <lineage>
        <taxon>Bacteria</taxon>
        <taxon>Bacillati</taxon>
        <taxon>Actinomycetota</taxon>
        <taxon>Actinomycetes</taxon>
        <taxon>Pseudonocardiales</taxon>
        <taxon>Pseudonocardiaceae</taxon>
        <taxon>Amycolatopsis</taxon>
    </lineage>
</organism>
<accession>A0ABW5GFI8</accession>
<name>A0ABW5GFI8_9PSEU</name>
<dbReference type="Proteomes" id="UP001597419">
    <property type="component" value="Unassembled WGS sequence"/>
</dbReference>
<proteinExistence type="predicted"/>
<feature type="region of interest" description="Disordered" evidence="1">
    <location>
        <begin position="36"/>
        <end position="61"/>
    </location>
</feature>
<dbReference type="EMBL" id="JBHUKU010000004">
    <property type="protein sequence ID" value="MFD2458670.1"/>
    <property type="molecule type" value="Genomic_DNA"/>
</dbReference>
<gene>
    <name evidence="2" type="ORF">ACFSYJ_08665</name>
</gene>
<comment type="caution">
    <text evidence="2">The sequence shown here is derived from an EMBL/GenBank/DDBJ whole genome shotgun (WGS) entry which is preliminary data.</text>
</comment>